<feature type="compositionally biased region" description="Low complexity" evidence="1">
    <location>
        <begin position="322"/>
        <end position="342"/>
    </location>
</feature>
<sequence>MKDLLSLSVELERDSSLPLNLVLVEASSSPSESIHSSGFTPGGQVEVFSSSHTPPLGNCGGALGFKGEQISFLFDCIVRGVTPSRAPHGLRPSLPADLRHSALGPTAPAYTPPSDLSADPGSAEERISQQTSDLEKRLSMLSQCSLASSSSSTASTYSCSTSVAGDDHSSISSSSSSQSDTSYGSRLSFWVEPLARLHLSTETVSSSSTVKALASADDRLYAAVMGGTGTRPSSAQLHPRGLHDSGRQSSLDSGIGTGTGSQSSYSGSCSSCTGSLDAASQGGGEEIDSVASQPATSSPPSAPPPSPQPPSSPFQSTLIPDHSAANCPCSSCSFPSRSSSRASSRHSEDYQIPGLLRQRYDTPRSLLHNPAPEGNPSPGSPT</sequence>
<dbReference type="GO" id="GO:0007528">
    <property type="term" value="P:neuromuscular junction development"/>
    <property type="evidence" value="ECO:0007669"/>
    <property type="project" value="TreeGrafter"/>
</dbReference>
<feature type="region of interest" description="Disordered" evidence="1">
    <location>
        <begin position="225"/>
        <end position="382"/>
    </location>
</feature>
<feature type="compositionally biased region" description="Low complexity" evidence="1">
    <location>
        <begin position="260"/>
        <end position="275"/>
    </location>
</feature>
<dbReference type="InterPro" id="IPR037746">
    <property type="entry name" value="Dok-7"/>
</dbReference>
<dbReference type="PANTHER" id="PTHR21636">
    <property type="entry name" value="PROTEIN DOK-7"/>
    <property type="match status" value="1"/>
</dbReference>
<dbReference type="AlphaFoldDB" id="A0A9N7TP11"/>
<comment type="caution">
    <text evidence="2">The sequence shown here is derived from an EMBL/GenBank/DDBJ whole genome shotgun (WGS) entry which is preliminary data.</text>
</comment>
<accession>A0A9N7TP11</accession>
<evidence type="ECO:0008006" key="4">
    <source>
        <dbReference type="Google" id="ProtNLM"/>
    </source>
</evidence>
<reference evidence="2" key="1">
    <citation type="submission" date="2020-03" db="EMBL/GenBank/DDBJ databases">
        <authorList>
            <person name="Weist P."/>
        </authorList>
    </citation>
    <scope>NUCLEOTIDE SEQUENCE</scope>
</reference>
<feature type="region of interest" description="Disordered" evidence="1">
    <location>
        <begin position="86"/>
        <end position="134"/>
    </location>
</feature>
<proteinExistence type="predicted"/>
<dbReference type="GO" id="GO:0019901">
    <property type="term" value="F:protein kinase binding"/>
    <property type="evidence" value="ECO:0007669"/>
    <property type="project" value="InterPro"/>
</dbReference>
<protein>
    <recommendedName>
        <fullName evidence="4">IRS-type PTB domain-containing protein</fullName>
    </recommendedName>
</protein>
<evidence type="ECO:0000313" key="3">
    <source>
        <dbReference type="Proteomes" id="UP001153269"/>
    </source>
</evidence>
<dbReference type="EMBL" id="CADEAL010000210">
    <property type="protein sequence ID" value="CAB1416470.1"/>
    <property type="molecule type" value="Genomic_DNA"/>
</dbReference>
<feature type="compositionally biased region" description="Basic and acidic residues" evidence="1">
    <location>
        <begin position="123"/>
        <end position="134"/>
    </location>
</feature>
<keyword evidence="3" id="KW-1185">Reference proteome</keyword>
<dbReference type="PANTHER" id="PTHR21636:SF2">
    <property type="entry name" value="PROTEIN DOK-7"/>
    <property type="match status" value="1"/>
</dbReference>
<feature type="compositionally biased region" description="Low complexity" evidence="1">
    <location>
        <begin position="150"/>
        <end position="162"/>
    </location>
</feature>
<gene>
    <name evidence="2" type="ORF">PLEPLA_LOCUS4261</name>
</gene>
<evidence type="ECO:0000256" key="1">
    <source>
        <dbReference type="SAM" id="MobiDB-lite"/>
    </source>
</evidence>
<feature type="compositionally biased region" description="Low complexity" evidence="1">
    <location>
        <begin position="289"/>
        <end position="299"/>
    </location>
</feature>
<dbReference type="Proteomes" id="UP001153269">
    <property type="component" value="Unassembled WGS sequence"/>
</dbReference>
<organism evidence="2 3">
    <name type="scientific">Pleuronectes platessa</name>
    <name type="common">European plaice</name>
    <dbReference type="NCBI Taxonomy" id="8262"/>
    <lineage>
        <taxon>Eukaryota</taxon>
        <taxon>Metazoa</taxon>
        <taxon>Chordata</taxon>
        <taxon>Craniata</taxon>
        <taxon>Vertebrata</taxon>
        <taxon>Euteleostomi</taxon>
        <taxon>Actinopterygii</taxon>
        <taxon>Neopterygii</taxon>
        <taxon>Teleostei</taxon>
        <taxon>Neoteleostei</taxon>
        <taxon>Acanthomorphata</taxon>
        <taxon>Carangaria</taxon>
        <taxon>Pleuronectiformes</taxon>
        <taxon>Pleuronectoidei</taxon>
        <taxon>Pleuronectidae</taxon>
        <taxon>Pleuronectes</taxon>
    </lineage>
</organism>
<feature type="compositionally biased region" description="Pro residues" evidence="1">
    <location>
        <begin position="300"/>
        <end position="312"/>
    </location>
</feature>
<feature type="compositionally biased region" description="Low complexity" evidence="1">
    <location>
        <begin position="170"/>
        <end position="182"/>
    </location>
</feature>
<evidence type="ECO:0000313" key="2">
    <source>
        <dbReference type="EMBL" id="CAB1416470.1"/>
    </source>
</evidence>
<feature type="region of interest" description="Disordered" evidence="1">
    <location>
        <begin position="150"/>
        <end position="182"/>
    </location>
</feature>
<feature type="compositionally biased region" description="Pro residues" evidence="1">
    <location>
        <begin position="373"/>
        <end position="382"/>
    </location>
</feature>
<name>A0A9N7TP11_PLEPL</name>